<evidence type="ECO:0000259" key="16">
    <source>
        <dbReference type="Pfam" id="PF01923"/>
    </source>
</evidence>
<organism evidence="17 18">
    <name type="scientific">Candidatus Thermokryptus mobilis</name>
    <dbReference type="NCBI Taxonomy" id="1643428"/>
    <lineage>
        <taxon>Bacteria</taxon>
        <taxon>Pseudomonadati</taxon>
        <taxon>Candidatus Kryptoniota</taxon>
        <taxon>Candidatus Thermokryptus</taxon>
    </lineage>
</organism>
<evidence type="ECO:0000256" key="14">
    <source>
        <dbReference type="ARBA" id="ARBA00048692"/>
    </source>
</evidence>
<dbReference type="EMBL" id="FAOO01000010">
    <property type="protein sequence ID" value="CUU06520.1"/>
    <property type="molecule type" value="Genomic_DNA"/>
</dbReference>
<evidence type="ECO:0000256" key="6">
    <source>
        <dbReference type="ARBA" id="ARBA00022490"/>
    </source>
</evidence>
<dbReference type="InterPro" id="IPR016030">
    <property type="entry name" value="CblAdoTrfase-like"/>
</dbReference>
<dbReference type="GO" id="GO:0009236">
    <property type="term" value="P:cobalamin biosynthetic process"/>
    <property type="evidence" value="ECO:0007669"/>
    <property type="project" value="UniProtKB-UniRule"/>
</dbReference>
<dbReference type="AlphaFoldDB" id="A0A0S4N6S9"/>
<keyword evidence="9 15" id="KW-0067">ATP-binding</keyword>
<dbReference type="Proteomes" id="UP000320623">
    <property type="component" value="Unassembled WGS sequence"/>
</dbReference>
<dbReference type="FunFam" id="1.20.1200.10:FF:000003">
    <property type="entry name" value="ATP:cob(I)alamin adenosyltransferase"/>
    <property type="match status" value="1"/>
</dbReference>
<dbReference type="Pfam" id="PF01923">
    <property type="entry name" value="Cob_adeno_trans"/>
    <property type="match status" value="1"/>
</dbReference>
<sequence length="180" mass="20209">MKIYTRTGDDGTTSLFGGARVKKNNVRVEAYGTVDELNAVLGIVRSISRDEKINEIVQTVQNLLFTLGADLATPFDVKSPKLKRIGEEDVKLVENFIDELEAELEQLKNFILPGGSFLSSVLHLARAVCRRAERRIISLSEVEKINEKVIPFVNRLSDLFFVLARYANKIEGVDDIKWGV</sequence>
<evidence type="ECO:0000256" key="1">
    <source>
        <dbReference type="ARBA" id="ARBA00004496"/>
    </source>
</evidence>
<dbReference type="UniPathway" id="UPA00148">
    <property type="reaction ID" value="UER00233"/>
</dbReference>
<comment type="pathway">
    <text evidence="2 15">Cofactor biosynthesis; adenosylcobalamin biosynthesis; adenosylcobalamin from cob(II)yrinate a,c-diamide: step 2/7.</text>
</comment>
<evidence type="ECO:0000256" key="10">
    <source>
        <dbReference type="ARBA" id="ARBA00031529"/>
    </source>
</evidence>
<dbReference type="PANTHER" id="PTHR12213:SF0">
    <property type="entry name" value="CORRINOID ADENOSYLTRANSFERASE MMAB"/>
    <property type="match status" value="1"/>
</dbReference>
<evidence type="ECO:0000256" key="7">
    <source>
        <dbReference type="ARBA" id="ARBA00022679"/>
    </source>
</evidence>
<evidence type="ECO:0000256" key="4">
    <source>
        <dbReference type="ARBA" id="ARBA00012454"/>
    </source>
</evidence>
<dbReference type="Gene3D" id="1.20.1200.10">
    <property type="entry name" value="Cobalamin adenosyltransferase-like"/>
    <property type="match status" value="1"/>
</dbReference>
<keyword evidence="7 15" id="KW-0808">Transferase</keyword>
<dbReference type="EC" id="2.5.1.17" evidence="4 15"/>
<evidence type="ECO:0000256" key="2">
    <source>
        <dbReference type="ARBA" id="ARBA00005121"/>
    </source>
</evidence>
<evidence type="ECO:0000256" key="15">
    <source>
        <dbReference type="RuleBase" id="RU366026"/>
    </source>
</evidence>
<evidence type="ECO:0000313" key="18">
    <source>
        <dbReference type="Proteomes" id="UP000320623"/>
    </source>
</evidence>
<dbReference type="SUPFAM" id="SSF89028">
    <property type="entry name" value="Cobalamin adenosyltransferase-like"/>
    <property type="match status" value="1"/>
</dbReference>
<evidence type="ECO:0000313" key="17">
    <source>
        <dbReference type="EMBL" id="CUU06520.1"/>
    </source>
</evidence>
<evidence type="ECO:0000256" key="9">
    <source>
        <dbReference type="ARBA" id="ARBA00022840"/>
    </source>
</evidence>
<evidence type="ECO:0000256" key="3">
    <source>
        <dbReference type="ARBA" id="ARBA00007487"/>
    </source>
</evidence>
<evidence type="ECO:0000256" key="8">
    <source>
        <dbReference type="ARBA" id="ARBA00022741"/>
    </source>
</evidence>
<dbReference type="GO" id="GO:0008817">
    <property type="term" value="F:corrinoid adenosyltransferase activity"/>
    <property type="evidence" value="ECO:0007669"/>
    <property type="project" value="UniProtKB-UniRule"/>
</dbReference>
<dbReference type="RefSeq" id="WP_140945276.1">
    <property type="nucleotide sequence ID" value="NZ_FAOO01000010.1"/>
</dbReference>
<feature type="domain" description="Cobalamin adenosyltransferase-like" evidence="16">
    <location>
        <begin position="3"/>
        <end position="167"/>
    </location>
</feature>
<dbReference type="NCBIfam" id="TIGR00636">
    <property type="entry name" value="PduO_Nterm"/>
    <property type="match status" value="1"/>
</dbReference>
<protein>
    <recommendedName>
        <fullName evidence="5 15">Corrinoid adenosyltransferase</fullName>
        <ecNumber evidence="4 15">2.5.1.17</ecNumber>
    </recommendedName>
    <alternativeName>
        <fullName evidence="10 15">Cob(II)alamin adenosyltransferase</fullName>
    </alternativeName>
    <alternativeName>
        <fullName evidence="12 15">Cob(II)yrinic acid a,c-diamide adenosyltransferase</fullName>
    </alternativeName>
    <alternativeName>
        <fullName evidence="11 15">Cobinamide/cobalamin adenosyltransferase</fullName>
    </alternativeName>
</protein>
<dbReference type="InterPro" id="IPR029499">
    <property type="entry name" value="PduO-typ"/>
</dbReference>
<dbReference type="GO" id="GO:0005737">
    <property type="term" value="C:cytoplasm"/>
    <property type="evidence" value="ECO:0007669"/>
    <property type="project" value="UniProtKB-SubCell"/>
</dbReference>
<dbReference type="STRING" id="1643428.GCA_001442855_01504"/>
<gene>
    <name evidence="17" type="ORF">JGI1_01537</name>
</gene>
<keyword evidence="6" id="KW-0963">Cytoplasm</keyword>
<comment type="similarity">
    <text evidence="3 15">Belongs to the Cob(I)alamin adenosyltransferase family.</text>
</comment>
<dbReference type="GO" id="GO:0005524">
    <property type="term" value="F:ATP binding"/>
    <property type="evidence" value="ECO:0007669"/>
    <property type="project" value="UniProtKB-UniRule"/>
</dbReference>
<keyword evidence="8 15" id="KW-0547">Nucleotide-binding</keyword>
<keyword evidence="15" id="KW-0169">Cobalamin biosynthesis</keyword>
<proteinExistence type="inferred from homology"/>
<comment type="catalytic activity">
    <reaction evidence="14 15">
        <text>2 cob(II)alamin + reduced [electron-transfer flavoprotein] + 2 ATP = 2 adenosylcob(III)alamin + 2 triphosphate + oxidized [electron-transfer flavoprotein] + 3 H(+)</text>
        <dbReference type="Rhea" id="RHEA:28671"/>
        <dbReference type="Rhea" id="RHEA-COMP:10685"/>
        <dbReference type="Rhea" id="RHEA-COMP:10686"/>
        <dbReference type="ChEBI" id="CHEBI:15378"/>
        <dbReference type="ChEBI" id="CHEBI:16304"/>
        <dbReference type="ChEBI" id="CHEBI:18036"/>
        <dbReference type="ChEBI" id="CHEBI:18408"/>
        <dbReference type="ChEBI" id="CHEBI:30616"/>
        <dbReference type="ChEBI" id="CHEBI:57692"/>
        <dbReference type="ChEBI" id="CHEBI:58307"/>
        <dbReference type="EC" id="2.5.1.17"/>
    </reaction>
</comment>
<dbReference type="OrthoDB" id="9778896at2"/>
<name>A0A0S4N6S9_9BACT</name>
<evidence type="ECO:0000256" key="5">
    <source>
        <dbReference type="ARBA" id="ARBA00020963"/>
    </source>
</evidence>
<evidence type="ECO:0000256" key="11">
    <source>
        <dbReference type="ARBA" id="ARBA00033334"/>
    </source>
</evidence>
<comment type="subcellular location">
    <subcellularLocation>
        <location evidence="1">Cytoplasm</location>
    </subcellularLocation>
</comment>
<dbReference type="InterPro" id="IPR036451">
    <property type="entry name" value="CblAdoTrfase-like_sf"/>
</dbReference>
<dbReference type="PANTHER" id="PTHR12213">
    <property type="entry name" value="CORRINOID ADENOSYLTRANSFERASE"/>
    <property type="match status" value="1"/>
</dbReference>
<comment type="catalytic activity">
    <reaction evidence="13 15">
        <text>2 cob(II)yrinate a,c diamide + reduced [electron-transfer flavoprotein] + 2 ATP = 2 adenosylcob(III)yrinate a,c-diamide + 2 triphosphate + oxidized [electron-transfer flavoprotein] + 3 H(+)</text>
        <dbReference type="Rhea" id="RHEA:11528"/>
        <dbReference type="Rhea" id="RHEA-COMP:10685"/>
        <dbReference type="Rhea" id="RHEA-COMP:10686"/>
        <dbReference type="ChEBI" id="CHEBI:15378"/>
        <dbReference type="ChEBI" id="CHEBI:18036"/>
        <dbReference type="ChEBI" id="CHEBI:30616"/>
        <dbReference type="ChEBI" id="CHEBI:57692"/>
        <dbReference type="ChEBI" id="CHEBI:58307"/>
        <dbReference type="ChEBI" id="CHEBI:58503"/>
        <dbReference type="ChEBI" id="CHEBI:58537"/>
        <dbReference type="EC" id="2.5.1.17"/>
    </reaction>
</comment>
<reference evidence="18" key="1">
    <citation type="submission" date="2015-11" db="EMBL/GenBank/DDBJ databases">
        <authorList>
            <person name="Varghese N."/>
        </authorList>
    </citation>
    <scope>NUCLEOTIDE SEQUENCE [LARGE SCALE GENOMIC DNA]</scope>
</reference>
<evidence type="ECO:0000256" key="12">
    <source>
        <dbReference type="ARBA" id="ARBA00033354"/>
    </source>
</evidence>
<evidence type="ECO:0000256" key="13">
    <source>
        <dbReference type="ARBA" id="ARBA00048555"/>
    </source>
</evidence>
<keyword evidence="18" id="KW-1185">Reference proteome</keyword>
<accession>A0A0S4N6S9</accession>